<feature type="signal peptide" evidence="2">
    <location>
        <begin position="1"/>
        <end position="31"/>
    </location>
</feature>
<keyword evidence="4" id="KW-1185">Reference proteome</keyword>
<protein>
    <submittedName>
        <fullName evidence="3">DUF459 domain-containing protein</fullName>
    </submittedName>
</protein>
<dbReference type="Pfam" id="PF04311">
    <property type="entry name" value="DUF459"/>
    <property type="match status" value="1"/>
</dbReference>
<dbReference type="Proteomes" id="UP000239772">
    <property type="component" value="Unassembled WGS sequence"/>
</dbReference>
<dbReference type="AlphaFoldDB" id="A0A2T1HZG5"/>
<organism evidence="3 4">
    <name type="scientific">Alsobacter soli</name>
    <dbReference type="NCBI Taxonomy" id="2109933"/>
    <lineage>
        <taxon>Bacteria</taxon>
        <taxon>Pseudomonadati</taxon>
        <taxon>Pseudomonadota</taxon>
        <taxon>Alphaproteobacteria</taxon>
        <taxon>Hyphomicrobiales</taxon>
        <taxon>Alsobacteraceae</taxon>
        <taxon>Alsobacter</taxon>
    </lineage>
</organism>
<name>A0A2T1HZG5_9HYPH</name>
<dbReference type="InterPro" id="IPR036514">
    <property type="entry name" value="SGNH_hydro_sf"/>
</dbReference>
<evidence type="ECO:0000256" key="1">
    <source>
        <dbReference type="SAM" id="MobiDB-lite"/>
    </source>
</evidence>
<dbReference type="OrthoDB" id="9805649at2"/>
<accession>A0A2T1HZG5</accession>
<evidence type="ECO:0000256" key="2">
    <source>
        <dbReference type="SAM" id="SignalP"/>
    </source>
</evidence>
<feature type="chain" id="PRO_5015473918" evidence="2">
    <location>
        <begin position="32"/>
        <end position="421"/>
    </location>
</feature>
<reference evidence="4" key="1">
    <citation type="submission" date="2018-03" db="EMBL/GenBank/DDBJ databases">
        <authorList>
            <person name="Sun L."/>
            <person name="Liu H."/>
            <person name="Chen W."/>
            <person name="Huang K."/>
            <person name="Liu W."/>
            <person name="Gao X."/>
        </authorList>
    </citation>
    <scope>NUCLEOTIDE SEQUENCE [LARGE SCALE GENOMIC DNA]</scope>
    <source>
        <strain evidence="4">SH9</strain>
    </source>
</reference>
<dbReference type="Gene3D" id="3.40.50.1110">
    <property type="entry name" value="SGNH hydrolase"/>
    <property type="match status" value="1"/>
</dbReference>
<evidence type="ECO:0000313" key="3">
    <source>
        <dbReference type="EMBL" id="PSC07072.1"/>
    </source>
</evidence>
<feature type="compositionally biased region" description="Basic and acidic residues" evidence="1">
    <location>
        <begin position="403"/>
        <end position="412"/>
    </location>
</feature>
<comment type="caution">
    <text evidence="3">The sequence shown here is derived from an EMBL/GenBank/DDBJ whole genome shotgun (WGS) entry which is preliminary data.</text>
</comment>
<keyword evidence="2" id="KW-0732">Signal</keyword>
<dbReference type="InterPro" id="IPR007407">
    <property type="entry name" value="DUF459"/>
</dbReference>
<proteinExistence type="predicted"/>
<dbReference type="SUPFAM" id="SSF52266">
    <property type="entry name" value="SGNH hydrolase"/>
    <property type="match status" value="1"/>
</dbReference>
<gene>
    <name evidence="3" type="ORF">SLNSH_01485</name>
</gene>
<dbReference type="RefSeq" id="WP_106334857.1">
    <property type="nucleotide sequence ID" value="NZ_PVZS01000001.1"/>
</dbReference>
<dbReference type="GO" id="GO:0016788">
    <property type="term" value="F:hydrolase activity, acting on ester bonds"/>
    <property type="evidence" value="ECO:0007669"/>
    <property type="project" value="UniProtKB-ARBA"/>
</dbReference>
<sequence>MRNLIERTARFLLLALAVACLAPLGGMQARAQVDDRFPHLFAPQFYQQQQQLRPRPRIIHRAPLPAPRVERRRPAQPPPAAAVVVGDEPQTPDIQPTAFVYVLGDVMAEQVATGLGEAFEDNPDVRILRRTVSSSGLVRDDFYDWRKSIHDLLSSQEKITQAVILMGSNDRQMLKDASGAPLEVLSDAWKEAYAARVDEVGRAFAEKGIPLFWVGLPIVESHRMSADIRALNEIYRNSARKTGAIYVELFDPFADQGGRYSPFGPDLAGDTVKLRASDGVHFTKAGARKAAHFVEVEIRRVLDQRAPGVVAVPATDPDDPASQDPALQPGGVERAINQTVLRGLDGLPPAPVAIPQRPVAGPILPLTGSETSQGGALMTGVAKRANTEAGQLIERALVQGRAPDPKPGRADDFSWTGSQTR</sequence>
<evidence type="ECO:0000313" key="4">
    <source>
        <dbReference type="Proteomes" id="UP000239772"/>
    </source>
</evidence>
<feature type="region of interest" description="Disordered" evidence="1">
    <location>
        <begin position="398"/>
        <end position="421"/>
    </location>
</feature>
<dbReference type="CDD" id="cd01829">
    <property type="entry name" value="SGNH_hydrolase_peri2"/>
    <property type="match status" value="1"/>
</dbReference>
<dbReference type="EMBL" id="PVZS01000001">
    <property type="protein sequence ID" value="PSC07072.1"/>
    <property type="molecule type" value="Genomic_DNA"/>
</dbReference>